<accession>A0ABQ6PZL1</accession>
<dbReference type="Pfam" id="PF07308">
    <property type="entry name" value="DUF1456"/>
    <property type="match status" value="2"/>
</dbReference>
<dbReference type="EMBL" id="BTPE01000005">
    <property type="protein sequence ID" value="GMQ33388.1"/>
    <property type="molecule type" value="Genomic_DNA"/>
</dbReference>
<dbReference type="InterPro" id="IPR009921">
    <property type="entry name" value="YehS-like"/>
</dbReference>
<evidence type="ECO:0000313" key="1">
    <source>
        <dbReference type="EMBL" id="GMQ33388.1"/>
    </source>
</evidence>
<gene>
    <name evidence="1" type="ORF">Ataiwa_16600</name>
</gene>
<evidence type="ECO:0000313" key="2">
    <source>
        <dbReference type="Proteomes" id="UP001307705"/>
    </source>
</evidence>
<protein>
    <submittedName>
        <fullName evidence="1">DUF1456 family protein</fullName>
    </submittedName>
</protein>
<proteinExistence type="predicted"/>
<dbReference type="PANTHER" id="PTHR37805:SF1">
    <property type="entry name" value="CYTOPLASMIC PROTEIN"/>
    <property type="match status" value="1"/>
</dbReference>
<reference evidence="1 2" key="1">
    <citation type="submission" date="2023-08" db="EMBL/GenBank/DDBJ databases">
        <title>Draft genome sequence of Algoriphagus taiwanensis.</title>
        <authorList>
            <person name="Takatani N."/>
            <person name="Hosokawa M."/>
            <person name="Sawabe T."/>
        </authorList>
    </citation>
    <scope>NUCLEOTIDE SEQUENCE [LARGE SCALE GENOMIC DNA]</scope>
    <source>
        <strain evidence="1 2">JCM 19755</strain>
    </source>
</reference>
<dbReference type="PANTHER" id="PTHR37805">
    <property type="entry name" value="CYTOPLASMIC PROTEIN-RELATED"/>
    <property type="match status" value="1"/>
</dbReference>
<comment type="caution">
    <text evidence="1">The sequence shown here is derived from an EMBL/GenBank/DDBJ whole genome shotgun (WGS) entry which is preliminary data.</text>
</comment>
<keyword evidence="2" id="KW-1185">Reference proteome</keyword>
<name>A0ABQ6PZL1_9BACT</name>
<organism evidence="1 2">
    <name type="scientific">Algoriphagus taiwanensis</name>
    <dbReference type="NCBI Taxonomy" id="1445656"/>
    <lineage>
        <taxon>Bacteria</taxon>
        <taxon>Pseudomonadati</taxon>
        <taxon>Bacteroidota</taxon>
        <taxon>Cytophagia</taxon>
        <taxon>Cytophagales</taxon>
        <taxon>Cyclobacteriaceae</taxon>
        <taxon>Algoriphagus</taxon>
    </lineage>
</organism>
<dbReference type="RefSeq" id="WP_338228171.1">
    <property type="nucleotide sequence ID" value="NZ_BTPE01000005.1"/>
</dbReference>
<sequence>MKNNDILKTLRYTFDLNDFEMISIFENGGIEADRSKVSNWLKKEDDPEFKSIYDVDLAAFLNGFIILKRGKKEGDSTPVAEKKLNNNLILRKLKIALNLKDDDMLEIFGLRGFRISKHELSAFFRNPSQHQYRECKDQILRNFLMGLQMKFRP</sequence>
<dbReference type="Proteomes" id="UP001307705">
    <property type="component" value="Unassembled WGS sequence"/>
</dbReference>